<dbReference type="Proteomes" id="UP000622707">
    <property type="component" value="Unassembled WGS sequence"/>
</dbReference>
<comment type="caution">
    <text evidence="1">The sequence shown here is derived from an EMBL/GenBank/DDBJ whole genome shotgun (WGS) entry which is preliminary data.</text>
</comment>
<accession>A0ABS1JPZ6</accession>
<evidence type="ECO:0000313" key="2">
    <source>
        <dbReference type="Proteomes" id="UP000622707"/>
    </source>
</evidence>
<organism evidence="1 2">
    <name type="scientific">Ramlibacter alkalitolerans</name>
    <dbReference type="NCBI Taxonomy" id="2039631"/>
    <lineage>
        <taxon>Bacteria</taxon>
        <taxon>Pseudomonadati</taxon>
        <taxon>Pseudomonadota</taxon>
        <taxon>Betaproteobacteria</taxon>
        <taxon>Burkholderiales</taxon>
        <taxon>Comamonadaceae</taxon>
        <taxon>Ramlibacter</taxon>
    </lineage>
</organism>
<dbReference type="RefSeq" id="WP_201690235.1">
    <property type="nucleotide sequence ID" value="NZ_JAEQND010000007.1"/>
</dbReference>
<reference evidence="1 2" key="1">
    <citation type="journal article" date="2017" name="Int. J. Syst. Evol. Microbiol.">
        <title>Ramlibacter alkalitolerans sp. nov., alkali-tolerant bacterium isolated from soil of ginseng.</title>
        <authorList>
            <person name="Lee D.H."/>
            <person name="Cha C.J."/>
        </authorList>
    </citation>
    <scope>NUCLEOTIDE SEQUENCE [LARGE SCALE GENOMIC DNA]</scope>
    <source>
        <strain evidence="1 2">KACC 19305</strain>
    </source>
</reference>
<sequence length="103" mass="11661">MASFALDTVRNIFTRRAGPLPPAAERPRRPELIFRLRAWPRLPENGRTAEVYRILSVMSNQPVNRQWLLGRFRLAPQQLDALLQQLVAQGSVEVIDPAAFAQG</sequence>
<evidence type="ECO:0000313" key="1">
    <source>
        <dbReference type="EMBL" id="MBL0426201.1"/>
    </source>
</evidence>
<name>A0ABS1JPZ6_9BURK</name>
<protein>
    <submittedName>
        <fullName evidence="1">Uncharacterized protein</fullName>
    </submittedName>
</protein>
<dbReference type="EMBL" id="JAEQND010000007">
    <property type="protein sequence ID" value="MBL0426201.1"/>
    <property type="molecule type" value="Genomic_DNA"/>
</dbReference>
<keyword evidence="2" id="KW-1185">Reference proteome</keyword>
<gene>
    <name evidence="1" type="ORF">JI746_13890</name>
</gene>
<proteinExistence type="predicted"/>